<evidence type="ECO:0000313" key="1">
    <source>
        <dbReference type="EMBL" id="MBB6324812.1"/>
    </source>
</evidence>
<dbReference type="Proteomes" id="UP000588604">
    <property type="component" value="Unassembled WGS sequence"/>
</dbReference>
<evidence type="ECO:0000313" key="2">
    <source>
        <dbReference type="Proteomes" id="UP000588604"/>
    </source>
</evidence>
<protein>
    <submittedName>
        <fullName evidence="1">Uncharacterized protein with PIN domain</fullName>
    </submittedName>
</protein>
<keyword evidence="2" id="KW-1185">Reference proteome</keyword>
<dbReference type="SUPFAM" id="SSF110296">
    <property type="entry name" value="Oligoxyloglucan reducing end-specific cellobiohydrolase"/>
    <property type="match status" value="1"/>
</dbReference>
<comment type="caution">
    <text evidence="1">The sequence shown here is derived from an EMBL/GenBank/DDBJ whole genome shotgun (WGS) entry which is preliminary data.</text>
</comment>
<proteinExistence type="predicted"/>
<gene>
    <name evidence="1" type="ORF">FHS59_000427</name>
</gene>
<dbReference type="AlphaFoldDB" id="A0A841MA45"/>
<organism evidence="1 2">
    <name type="scientific">Algoriphagus iocasae</name>
    <dbReference type="NCBI Taxonomy" id="1836499"/>
    <lineage>
        <taxon>Bacteria</taxon>
        <taxon>Pseudomonadati</taxon>
        <taxon>Bacteroidota</taxon>
        <taxon>Cytophagia</taxon>
        <taxon>Cytophagales</taxon>
        <taxon>Cyclobacteriaceae</taxon>
        <taxon>Algoriphagus</taxon>
    </lineage>
</organism>
<accession>A0A841MA45</accession>
<name>A0A841MA45_9BACT</name>
<dbReference type="EMBL" id="JACIJO010000001">
    <property type="protein sequence ID" value="MBB6324812.1"/>
    <property type="molecule type" value="Genomic_DNA"/>
</dbReference>
<sequence length="550" mass="59968">MRNLKIECRLSKFDIIVENESSPDEPYLWAFYIRIDGRNINVFKPEESFVTLHNAAGSHGNLGPASDDVEKEDAPLTIPSKIGKWNTELDTMGTLFPQLVPYCMVAILVIAIEEDAAPSTSKMEEARKKLKSNLQSQLNAALIKVIKDQKIDLKNLEASISYDKLMNGITGILAGDIIANAIAGLLINPLFFLGTDADDFIGYDIAGPYMIGEILSSATEKIDFNLYLAQNGANFDGKYKVSGYIKITDPVQYANAAVVQYSNSISVIGRAANVDKYFRSYSENSGSSWSGFKKIGEGEFISSPAAALSADGKKLHVVGLGKDKKFWRAYSPDGGKNWNIAWTPILNGLFTSSPSLSISADGNKIYLIGKGNDNKAWFGFSKNGGSNWTGFSPIGAGVFLSGLCTCCSADGNQIFVFGLGKDRKIWQASSNNGGASWYLAWKPLTSGQFYSSPSAVCTPDGKRVAVFARDKNNRFAACYSANYGQNWSMWNQFDNGSFISSPSSSIAPDGKKITLVGIGNNMNLYFLKSSNFGLTWSSKWTRINNTDTFC</sequence>
<dbReference type="InterPro" id="IPR015943">
    <property type="entry name" value="WD40/YVTN_repeat-like_dom_sf"/>
</dbReference>
<dbReference type="RefSeq" id="WP_184492766.1">
    <property type="nucleotide sequence ID" value="NZ_JACIJO010000001.1"/>
</dbReference>
<reference evidence="1 2" key="1">
    <citation type="submission" date="2020-08" db="EMBL/GenBank/DDBJ databases">
        <title>Genomic Encyclopedia of Type Strains, Phase IV (KMG-IV): sequencing the most valuable type-strain genomes for metagenomic binning, comparative biology and taxonomic classification.</title>
        <authorList>
            <person name="Goeker M."/>
        </authorList>
    </citation>
    <scope>NUCLEOTIDE SEQUENCE [LARGE SCALE GENOMIC DNA]</scope>
    <source>
        <strain evidence="1 2">DSM 102044</strain>
    </source>
</reference>
<dbReference type="Gene3D" id="2.130.10.10">
    <property type="entry name" value="YVTN repeat-like/Quinoprotein amine dehydrogenase"/>
    <property type="match status" value="1"/>
</dbReference>
<dbReference type="Gene3D" id="2.120.10.70">
    <property type="entry name" value="Fucose-specific lectin"/>
    <property type="match status" value="1"/>
</dbReference>